<dbReference type="EMBL" id="BAAFSV010000003">
    <property type="protein sequence ID" value="GAB1315557.1"/>
    <property type="molecule type" value="Genomic_DNA"/>
</dbReference>
<dbReference type="Pfam" id="PF19086">
    <property type="entry name" value="Terpene_syn_C_2"/>
    <property type="match status" value="1"/>
</dbReference>
<dbReference type="CDD" id="cd00685">
    <property type="entry name" value="Trans_IPPS_HT"/>
    <property type="match status" value="1"/>
</dbReference>
<sequence>MDNRTSDVLDIGEFNTHGFCPQYPLRRHRYESLANAGCHEARQDWTRYIRPAEAFGNCNPVNGNFAALVLPLTLPERLSLVAYILEYAFLHDNVVETVTPVTSTSNSDEFRLGEAERTQRNVQTGRKQIQAKMMLQLLRTDKACAERVIKVWKIMLATTLKHKSDSFSSLEEYLDYRIIDTGAPFVESVMLFGMGMTLTTEEDNHLAEVVRPCYASLALANDYFSFDREWEEVQNGGPAPTNAVWLCMRWHSVNVQTAKKLVRAAANRYEARFLELCEGFRRGNPICSEKLDRYLRGLTYQVSGNVVWSLTCPRYHPEFRYDPNAGIEDILTAKARGEGAARNETLTAEHRQSIASLSSHPTDSPYSTSESDWGSSRSSSFSDDWTDGYQEGEAVKLPVEECLGIKVRRQKPRRICGLSAYPFPQHVMAPFQYVASLPSKGVRGMFIDALNMWCDLPDATLAKIKEVIDGLHTASLMFDDIEDGSALRRGHPAAHAVYGVAQTINAASFAMVDAVGKARDIPISGAVNIVLDELRDLHIGQSYDIRWTRHVSCPSEAEYLEMVTKKTGGLFRLFSRLMTTNLPEITKSAINDLVAQVGIYFQIRDDLQNLNSDEYADQKGFCEDLDEGKLSFPLVYYLNNVEDTLCLREIIQQRREDKGLNIHLKKLVLQQLKESASLEYTEKTLKQLEVRIDDIIARLERITGRKNWVLRLCMEKLKV</sequence>
<keyword evidence="2" id="KW-0479">Metal-binding</keyword>
<dbReference type="PANTHER" id="PTHR12001:SF72">
    <property type="entry name" value="THIJ_PFPI FAMILY PROTEIN (AFU_ORTHOLOGUE AFUA_3G01210)-RELATED"/>
    <property type="match status" value="1"/>
</dbReference>
<evidence type="ECO:0000313" key="7">
    <source>
        <dbReference type="Proteomes" id="UP001628179"/>
    </source>
</evidence>
<dbReference type="RefSeq" id="XP_070917288.1">
    <property type="nucleotide sequence ID" value="XM_071061187.1"/>
</dbReference>
<dbReference type="PROSITE" id="PS00444">
    <property type="entry name" value="POLYPRENYL_SYNTHASE_2"/>
    <property type="match status" value="1"/>
</dbReference>
<dbReference type="InterPro" id="IPR008949">
    <property type="entry name" value="Isoprenoid_synthase_dom_sf"/>
</dbReference>
<dbReference type="Pfam" id="PF00348">
    <property type="entry name" value="polyprenyl_synt"/>
    <property type="match status" value="1"/>
</dbReference>
<proteinExistence type="predicted"/>
<feature type="coiled-coil region" evidence="4">
    <location>
        <begin position="678"/>
        <end position="705"/>
    </location>
</feature>
<dbReference type="InterPro" id="IPR033749">
    <property type="entry name" value="Polyprenyl_synt_CS"/>
</dbReference>
<evidence type="ECO:0000256" key="4">
    <source>
        <dbReference type="SAM" id="Coils"/>
    </source>
</evidence>
<evidence type="ECO:0000313" key="6">
    <source>
        <dbReference type="EMBL" id="GAB1315557.1"/>
    </source>
</evidence>
<keyword evidence="4" id="KW-0175">Coiled coil</keyword>
<dbReference type="Gene3D" id="1.10.600.10">
    <property type="entry name" value="Farnesyl Diphosphate Synthase"/>
    <property type="match status" value="2"/>
</dbReference>
<evidence type="ECO:0000256" key="2">
    <source>
        <dbReference type="ARBA" id="ARBA00022723"/>
    </source>
</evidence>
<gene>
    <name evidence="6" type="primary">BTS1_3</name>
    <name evidence="6" type="ORF">MFIFM68171_05767</name>
</gene>
<keyword evidence="3" id="KW-0460">Magnesium</keyword>
<dbReference type="SFLD" id="SFLDS00005">
    <property type="entry name" value="Isoprenoid_Synthase_Type_I"/>
    <property type="match status" value="1"/>
</dbReference>
<dbReference type="InterPro" id="IPR000092">
    <property type="entry name" value="Polyprenyl_synt"/>
</dbReference>
<keyword evidence="7" id="KW-1185">Reference proteome</keyword>
<feature type="compositionally biased region" description="Polar residues" evidence="5">
    <location>
        <begin position="353"/>
        <end position="366"/>
    </location>
</feature>
<evidence type="ECO:0000256" key="3">
    <source>
        <dbReference type="ARBA" id="ARBA00022842"/>
    </source>
</evidence>
<reference evidence="6 7" key="1">
    <citation type="submission" date="2024-09" db="EMBL/GenBank/DDBJ databases">
        <title>Itraconazole resistance in Madurella fahalii resulting from another homologue of gene encoding cytochrome P450 14-alpha sterol demethylase (CYP51).</title>
        <authorList>
            <person name="Yoshioka I."/>
            <person name="Fahal A.H."/>
            <person name="Kaneko S."/>
            <person name="Yaguchi T."/>
        </authorList>
    </citation>
    <scope>NUCLEOTIDE SEQUENCE [LARGE SCALE GENOMIC DNA]</scope>
    <source>
        <strain evidence="6 7">IFM 68171</strain>
    </source>
</reference>
<comment type="caution">
    <text evidence="6">The sequence shown here is derived from an EMBL/GenBank/DDBJ whole genome shotgun (WGS) entry which is preliminary data.</text>
</comment>
<dbReference type="PROSITE" id="PS00723">
    <property type="entry name" value="POLYPRENYL_SYNTHASE_1"/>
    <property type="match status" value="1"/>
</dbReference>
<keyword evidence="1" id="KW-0808">Transferase</keyword>
<evidence type="ECO:0000256" key="5">
    <source>
        <dbReference type="SAM" id="MobiDB-lite"/>
    </source>
</evidence>
<dbReference type="Proteomes" id="UP001628179">
    <property type="component" value="Unassembled WGS sequence"/>
</dbReference>
<protein>
    <submittedName>
        <fullName evidence="6">Geranylgeranyl pyrophosphate synthetase</fullName>
    </submittedName>
</protein>
<name>A0ABQ0GCR7_9PEZI</name>
<organism evidence="6 7">
    <name type="scientific">Madurella fahalii</name>
    <dbReference type="NCBI Taxonomy" id="1157608"/>
    <lineage>
        <taxon>Eukaryota</taxon>
        <taxon>Fungi</taxon>
        <taxon>Dikarya</taxon>
        <taxon>Ascomycota</taxon>
        <taxon>Pezizomycotina</taxon>
        <taxon>Sordariomycetes</taxon>
        <taxon>Sordariomycetidae</taxon>
        <taxon>Sordariales</taxon>
        <taxon>Sordariales incertae sedis</taxon>
        <taxon>Madurella</taxon>
    </lineage>
</organism>
<feature type="region of interest" description="Disordered" evidence="5">
    <location>
        <begin position="352"/>
        <end position="384"/>
    </location>
</feature>
<accession>A0ABQ0GCR7</accession>
<evidence type="ECO:0000256" key="1">
    <source>
        <dbReference type="ARBA" id="ARBA00022679"/>
    </source>
</evidence>
<dbReference type="SUPFAM" id="SSF48576">
    <property type="entry name" value="Terpenoid synthases"/>
    <property type="match status" value="2"/>
</dbReference>
<feature type="compositionally biased region" description="Low complexity" evidence="5">
    <location>
        <begin position="367"/>
        <end position="383"/>
    </location>
</feature>
<dbReference type="GeneID" id="98176510"/>
<dbReference type="PANTHER" id="PTHR12001">
    <property type="entry name" value="GERANYLGERANYL PYROPHOSPHATE SYNTHASE"/>
    <property type="match status" value="1"/>
</dbReference>